<evidence type="ECO:0000256" key="2">
    <source>
        <dbReference type="SAM" id="MobiDB-lite"/>
    </source>
</evidence>
<dbReference type="RefSeq" id="WP_050451048.1">
    <property type="nucleotide sequence ID" value="NZ_JGWH01000112.1"/>
</dbReference>
<dbReference type="Proteomes" id="UP000025756">
    <property type="component" value="Unassembled WGS sequence"/>
</dbReference>
<reference evidence="3 4" key="1">
    <citation type="submission" date="2014-03" db="EMBL/GenBank/DDBJ databases">
        <title>Genome sequence of Bordetella bronchiseptica.</title>
        <authorList>
            <person name="Harvill E."/>
            <person name="Goodfield L.L."/>
            <person name="Ivanov Y.V."/>
            <person name="Meyer J.A."/>
            <person name="Muse S.J."/>
            <person name="Jacobs N."/>
            <person name="Bendor L."/>
            <person name="Smallridge W.E."/>
            <person name="Brinkac L.M."/>
            <person name="Sanka R."/>
            <person name="Kim M."/>
            <person name="Losada L."/>
        </authorList>
    </citation>
    <scope>NUCLEOTIDE SEQUENCE [LARGE SCALE GENOMIC DNA]</scope>
    <source>
        <strain evidence="3 4">00-P-2796</strain>
    </source>
</reference>
<gene>
    <name evidence="3" type="ORF">L490_1998</name>
</gene>
<accession>A0ABR4RD42</accession>
<evidence type="ECO:0000313" key="3">
    <source>
        <dbReference type="EMBL" id="KCV33918.1"/>
    </source>
</evidence>
<evidence type="ECO:0000256" key="1">
    <source>
        <dbReference type="SAM" id="Coils"/>
    </source>
</evidence>
<comment type="caution">
    <text evidence="3">The sequence shown here is derived from an EMBL/GenBank/DDBJ whole genome shotgun (WGS) entry which is preliminary data.</text>
</comment>
<sequence>MTTQNNAAKAAQNAVEWATNPGAVENFPATARAHINGLASLLLSKLRAPVADERALPPMPKPAVLWHSDFTNQTYYGYTADHMRAYARTALASAPVAGEARPVIHQHGFAADNQRLRAINESLDKQLEEVMTERDEYHDMADKLANAIADHLLVEIGEHSSSNCPWMRALDAIENAAPQATAEDVRNAALEEAAQVAELTVAGNAKPGTPYAPGTAKQAAARIRALKSPTIATEAHQISQLRSTVEDLKKLFRQERGRCGEIRNATLEEAAELADGCDKRATPRGIACAIRAIKSTPAPTAVEGANDVALPPCPQALVKVEGMPRYLWPEMQAYARAAVLADRQRRSGDAPREDDMLTIAYLAGAQAEKERAALSAQPGAIRNPLIAEPSGNPGELDCAALAARKEGDARASATQAEQGERDAG</sequence>
<organism evidence="3 4">
    <name type="scientific">Bordetella bronchiseptica 00-P-2796</name>
    <dbReference type="NCBI Taxonomy" id="1331199"/>
    <lineage>
        <taxon>Bacteria</taxon>
        <taxon>Pseudomonadati</taxon>
        <taxon>Pseudomonadota</taxon>
        <taxon>Betaproteobacteria</taxon>
        <taxon>Burkholderiales</taxon>
        <taxon>Alcaligenaceae</taxon>
        <taxon>Bordetella</taxon>
    </lineage>
</organism>
<protein>
    <submittedName>
        <fullName evidence="3">N-acetyltransferase YedL</fullName>
    </submittedName>
</protein>
<name>A0ABR4RD42_BORBO</name>
<keyword evidence="1" id="KW-0175">Coiled coil</keyword>
<evidence type="ECO:0000313" key="4">
    <source>
        <dbReference type="Proteomes" id="UP000025756"/>
    </source>
</evidence>
<feature type="region of interest" description="Disordered" evidence="2">
    <location>
        <begin position="403"/>
        <end position="424"/>
    </location>
</feature>
<proteinExistence type="predicted"/>
<keyword evidence="4" id="KW-1185">Reference proteome</keyword>
<feature type="coiled-coil region" evidence="1">
    <location>
        <begin position="113"/>
        <end position="140"/>
    </location>
</feature>
<dbReference type="EMBL" id="JGWH01000112">
    <property type="protein sequence ID" value="KCV33918.1"/>
    <property type="molecule type" value="Genomic_DNA"/>
</dbReference>